<dbReference type="GO" id="GO:0016747">
    <property type="term" value="F:acyltransferase activity, transferring groups other than amino-acyl groups"/>
    <property type="evidence" value="ECO:0007669"/>
    <property type="project" value="InterPro"/>
</dbReference>
<dbReference type="InterPro" id="IPR016181">
    <property type="entry name" value="Acyl_CoA_acyltransferase"/>
</dbReference>
<comment type="caution">
    <text evidence="5">The sequence shown here is derived from an EMBL/GenBank/DDBJ whole genome shotgun (WGS) entry which is preliminary data.</text>
</comment>
<comment type="similarity">
    <text evidence="3">Belongs to the acetyltransferase family. RimJ subfamily.</text>
</comment>
<sequence>MDFSQFQIENEQIVLNIIQVSDAEDLHSAIKNTLTELRKFPASLAWALEEPNLPASMAFCQSRLVALLNKENFVFIIRLKETDDFLGVVDIHAIDWLQNTASIGFWGNSKFKQKGYMAQALTLFVSSLFSKWNFLGLNAYVDVENILARKLCEKAGFLLKDMQYQSVQNPVDGSFRDICHYQIENK</sequence>
<dbReference type="Pfam" id="PF13302">
    <property type="entry name" value="Acetyltransf_3"/>
    <property type="match status" value="1"/>
</dbReference>
<feature type="domain" description="N-acetyltransferase" evidence="4">
    <location>
        <begin position="15"/>
        <end position="157"/>
    </location>
</feature>
<evidence type="ECO:0000313" key="5">
    <source>
        <dbReference type="EMBL" id="ENV15907.1"/>
    </source>
</evidence>
<dbReference type="RefSeq" id="WP_004821119.1">
    <property type="nucleotide sequence ID" value="NZ_KB849456.1"/>
</dbReference>
<dbReference type="Proteomes" id="UP000013148">
    <property type="component" value="Unassembled WGS sequence"/>
</dbReference>
<keyword evidence="1" id="KW-0808">Transferase</keyword>
<protein>
    <recommendedName>
        <fullName evidence="4">N-acetyltransferase domain-containing protein</fullName>
    </recommendedName>
</protein>
<dbReference type="Gene3D" id="3.40.630.30">
    <property type="match status" value="1"/>
</dbReference>
<evidence type="ECO:0000256" key="1">
    <source>
        <dbReference type="ARBA" id="ARBA00022679"/>
    </source>
</evidence>
<name>N8WUU1_ACIGI</name>
<dbReference type="InterPro" id="IPR000182">
    <property type="entry name" value="GNAT_dom"/>
</dbReference>
<reference evidence="5 6" key="1">
    <citation type="submission" date="2013-02" db="EMBL/GenBank/DDBJ databases">
        <title>The Genome Sequence of Acinetobacter guillouiae NIPH 991.</title>
        <authorList>
            <consortium name="The Broad Institute Genome Sequencing Platform"/>
            <consortium name="The Broad Institute Genome Sequencing Center for Infectious Disease"/>
            <person name="Cerqueira G."/>
            <person name="Feldgarden M."/>
            <person name="Courvalin P."/>
            <person name="Perichon B."/>
            <person name="Grillot-Courvalin C."/>
            <person name="Clermont D."/>
            <person name="Rocha E."/>
            <person name="Yoon E.-J."/>
            <person name="Nemec A."/>
            <person name="Walker B."/>
            <person name="Young S.K."/>
            <person name="Zeng Q."/>
            <person name="Gargeya S."/>
            <person name="Fitzgerald M."/>
            <person name="Haas B."/>
            <person name="Abouelleil A."/>
            <person name="Alvarado L."/>
            <person name="Arachchi H.M."/>
            <person name="Berlin A.M."/>
            <person name="Chapman S.B."/>
            <person name="Dewar J."/>
            <person name="Goldberg J."/>
            <person name="Griggs A."/>
            <person name="Gujja S."/>
            <person name="Hansen M."/>
            <person name="Howarth C."/>
            <person name="Imamovic A."/>
            <person name="Larimer J."/>
            <person name="McCowan C."/>
            <person name="Murphy C."/>
            <person name="Neiman D."/>
            <person name="Pearson M."/>
            <person name="Priest M."/>
            <person name="Roberts A."/>
            <person name="Saif S."/>
            <person name="Shea T."/>
            <person name="Sisk P."/>
            <person name="Sykes S."/>
            <person name="Wortman J."/>
            <person name="Nusbaum C."/>
            <person name="Birren B."/>
        </authorList>
    </citation>
    <scope>NUCLEOTIDE SEQUENCE [LARGE SCALE GENOMIC DNA]</scope>
    <source>
        <strain evidence="5 6">NIPH 991</strain>
    </source>
</reference>
<dbReference type="eggNOG" id="COG1670">
    <property type="taxonomic scope" value="Bacteria"/>
</dbReference>
<keyword evidence="6" id="KW-1185">Reference proteome</keyword>
<gene>
    <name evidence="5" type="ORF">F964_02842</name>
</gene>
<dbReference type="PANTHER" id="PTHR43792">
    <property type="entry name" value="GNAT FAMILY, PUTATIVE (AFU_ORTHOLOGUE AFUA_3G00765)-RELATED-RELATED"/>
    <property type="match status" value="1"/>
</dbReference>
<dbReference type="SUPFAM" id="SSF55729">
    <property type="entry name" value="Acyl-CoA N-acyltransferases (Nat)"/>
    <property type="match status" value="1"/>
</dbReference>
<dbReference type="AlphaFoldDB" id="N8WUU1"/>
<dbReference type="PATRIC" id="fig|1217656.3.peg.2780"/>
<keyword evidence="2" id="KW-0012">Acyltransferase</keyword>
<proteinExistence type="inferred from homology"/>
<evidence type="ECO:0000259" key="4">
    <source>
        <dbReference type="Pfam" id="PF13302"/>
    </source>
</evidence>
<dbReference type="InterPro" id="IPR051531">
    <property type="entry name" value="N-acetyltransferase"/>
</dbReference>
<evidence type="ECO:0000256" key="3">
    <source>
        <dbReference type="ARBA" id="ARBA00038502"/>
    </source>
</evidence>
<organism evidence="5 6">
    <name type="scientific">Acinetobacter guillouiae NIPH 991</name>
    <dbReference type="NCBI Taxonomy" id="1217656"/>
    <lineage>
        <taxon>Bacteria</taxon>
        <taxon>Pseudomonadati</taxon>
        <taxon>Pseudomonadota</taxon>
        <taxon>Gammaproteobacteria</taxon>
        <taxon>Moraxellales</taxon>
        <taxon>Moraxellaceae</taxon>
        <taxon>Acinetobacter</taxon>
    </lineage>
</organism>
<evidence type="ECO:0000256" key="2">
    <source>
        <dbReference type="ARBA" id="ARBA00023315"/>
    </source>
</evidence>
<dbReference type="HOGENOM" id="CLU_013985_3_0_6"/>
<evidence type="ECO:0000313" key="6">
    <source>
        <dbReference type="Proteomes" id="UP000013148"/>
    </source>
</evidence>
<dbReference type="PANTHER" id="PTHR43792:SF8">
    <property type="entry name" value="[RIBOSOMAL PROTEIN US5]-ALANINE N-ACETYLTRANSFERASE"/>
    <property type="match status" value="1"/>
</dbReference>
<dbReference type="EMBL" id="APPJ01000012">
    <property type="protein sequence ID" value="ENV15907.1"/>
    <property type="molecule type" value="Genomic_DNA"/>
</dbReference>
<accession>N8WUU1</accession>